<proteinExistence type="predicted"/>
<gene>
    <name evidence="7" type="ORF">Pmani_001914</name>
</gene>
<feature type="compositionally biased region" description="Polar residues" evidence="5">
    <location>
        <begin position="125"/>
        <end position="143"/>
    </location>
</feature>
<dbReference type="PANTHER" id="PTHR22791">
    <property type="entry name" value="RING-TYPE DOMAIN-CONTAINING PROTEIN"/>
    <property type="match status" value="1"/>
</dbReference>
<dbReference type="InterPro" id="IPR017907">
    <property type="entry name" value="Znf_RING_CS"/>
</dbReference>
<dbReference type="Pfam" id="PF13445">
    <property type="entry name" value="zf-RING_UBOX"/>
    <property type="match status" value="1"/>
</dbReference>
<keyword evidence="1" id="KW-0479">Metal-binding</keyword>
<evidence type="ECO:0000313" key="7">
    <source>
        <dbReference type="EMBL" id="KAK4327610.1"/>
    </source>
</evidence>
<dbReference type="InterPro" id="IPR013083">
    <property type="entry name" value="Znf_RING/FYVE/PHD"/>
</dbReference>
<dbReference type="InterPro" id="IPR001841">
    <property type="entry name" value="Znf_RING"/>
</dbReference>
<dbReference type="PROSITE" id="PS50089">
    <property type="entry name" value="ZF_RING_2"/>
    <property type="match status" value="1"/>
</dbReference>
<dbReference type="PROSITE" id="PS00518">
    <property type="entry name" value="ZF_RING_1"/>
    <property type="match status" value="1"/>
</dbReference>
<dbReference type="GO" id="GO:0016567">
    <property type="term" value="P:protein ubiquitination"/>
    <property type="evidence" value="ECO:0007669"/>
    <property type="project" value="TreeGrafter"/>
</dbReference>
<evidence type="ECO:0000259" key="6">
    <source>
        <dbReference type="PROSITE" id="PS50089"/>
    </source>
</evidence>
<dbReference type="PANTHER" id="PTHR22791:SF6">
    <property type="entry name" value="RING-TYPE DOMAIN-CONTAINING PROTEIN"/>
    <property type="match status" value="1"/>
</dbReference>
<evidence type="ECO:0000256" key="1">
    <source>
        <dbReference type="ARBA" id="ARBA00022723"/>
    </source>
</evidence>
<keyword evidence="8" id="KW-1185">Reference proteome</keyword>
<dbReference type="SMART" id="SM00184">
    <property type="entry name" value="RING"/>
    <property type="match status" value="1"/>
</dbReference>
<keyword evidence="2 4" id="KW-0863">Zinc-finger</keyword>
<comment type="caution">
    <text evidence="7">The sequence shown here is derived from an EMBL/GenBank/DDBJ whole genome shotgun (WGS) entry which is preliminary data.</text>
</comment>
<evidence type="ECO:0000256" key="3">
    <source>
        <dbReference type="ARBA" id="ARBA00022833"/>
    </source>
</evidence>
<dbReference type="InterPro" id="IPR051435">
    <property type="entry name" value="RING_finger_E3_ubiq-ligases"/>
</dbReference>
<dbReference type="Gene3D" id="3.30.40.10">
    <property type="entry name" value="Zinc/RING finger domain, C3HC4 (zinc finger)"/>
    <property type="match status" value="1"/>
</dbReference>
<keyword evidence="3" id="KW-0862">Zinc</keyword>
<dbReference type="GO" id="GO:0008270">
    <property type="term" value="F:zinc ion binding"/>
    <property type="evidence" value="ECO:0007669"/>
    <property type="project" value="UniProtKB-KW"/>
</dbReference>
<evidence type="ECO:0000256" key="5">
    <source>
        <dbReference type="SAM" id="MobiDB-lite"/>
    </source>
</evidence>
<reference evidence="7" key="1">
    <citation type="submission" date="2023-11" db="EMBL/GenBank/DDBJ databases">
        <title>Genome assemblies of two species of porcelain crab, Petrolisthes cinctipes and Petrolisthes manimaculis (Anomura: Porcellanidae).</title>
        <authorList>
            <person name="Angst P."/>
        </authorList>
    </citation>
    <scope>NUCLEOTIDE SEQUENCE</scope>
    <source>
        <strain evidence="7">PB745_02</strain>
        <tissue evidence="7">Gill</tissue>
    </source>
</reference>
<dbReference type="EMBL" id="JAWZYT010000138">
    <property type="protein sequence ID" value="KAK4327610.1"/>
    <property type="molecule type" value="Genomic_DNA"/>
</dbReference>
<dbReference type="GO" id="GO:0061630">
    <property type="term" value="F:ubiquitin protein ligase activity"/>
    <property type="evidence" value="ECO:0007669"/>
    <property type="project" value="TreeGrafter"/>
</dbReference>
<accession>A0AAE1QJN4</accession>
<protein>
    <recommendedName>
        <fullName evidence="6">RING-type domain-containing protein</fullName>
    </recommendedName>
</protein>
<evidence type="ECO:0000256" key="4">
    <source>
        <dbReference type="PROSITE-ProRule" id="PRU00175"/>
    </source>
</evidence>
<dbReference type="AlphaFoldDB" id="A0AAE1QJN4"/>
<dbReference type="Proteomes" id="UP001292094">
    <property type="component" value="Unassembled WGS sequence"/>
</dbReference>
<dbReference type="InterPro" id="IPR027370">
    <property type="entry name" value="Znf-RING_euk"/>
</dbReference>
<evidence type="ECO:0000313" key="8">
    <source>
        <dbReference type="Proteomes" id="UP001292094"/>
    </source>
</evidence>
<feature type="compositionally biased region" description="Basic and acidic residues" evidence="5">
    <location>
        <begin position="1"/>
        <end position="10"/>
    </location>
</feature>
<feature type="region of interest" description="Disordered" evidence="5">
    <location>
        <begin position="125"/>
        <end position="152"/>
    </location>
</feature>
<sequence length="410" mass="46613">MDTKDTDIKQEPTAPGAEGNDGGFPQNNPAECGICFTLFDDIERRPRTLPCGHTFCTSCLIVLLETKNLTCPSCRVKHRTTTINKIPICYIVEEMVRHQQQMLRQQKQMLRHNKALASLIPSKNANTTEGLLPSNEDTTSSKEPGNPADENTDWKKKYQELFPDVKTVTTSKKIRDVTKKALMMVDDEAGATEQTNQLSDFTLPLMDKVQILLKYINFEELKQMKPDIRKKVEDGEVFGIQENQNDYTYSRLSLDNGRLFLHCFQNQPPPLGAITLPVSEIIKTLNPESTITFLEMAWEGVTRGRVYIRSAEALNQLRVLPETQGTSRNSGYFQKLRVLPETQGTSRNSGYFQKLKVLPETQGTSRNSGYFQKLRVLPETQGTSRNSGYFQKLRVLPDLQGTSRNERNFY</sequence>
<feature type="domain" description="RING-type" evidence="6">
    <location>
        <begin position="32"/>
        <end position="75"/>
    </location>
</feature>
<name>A0AAE1QJN4_9EUCA</name>
<dbReference type="SUPFAM" id="SSF57850">
    <property type="entry name" value="RING/U-box"/>
    <property type="match status" value="1"/>
</dbReference>
<organism evidence="7 8">
    <name type="scientific">Petrolisthes manimaculis</name>
    <dbReference type="NCBI Taxonomy" id="1843537"/>
    <lineage>
        <taxon>Eukaryota</taxon>
        <taxon>Metazoa</taxon>
        <taxon>Ecdysozoa</taxon>
        <taxon>Arthropoda</taxon>
        <taxon>Crustacea</taxon>
        <taxon>Multicrustacea</taxon>
        <taxon>Malacostraca</taxon>
        <taxon>Eumalacostraca</taxon>
        <taxon>Eucarida</taxon>
        <taxon>Decapoda</taxon>
        <taxon>Pleocyemata</taxon>
        <taxon>Anomura</taxon>
        <taxon>Galatheoidea</taxon>
        <taxon>Porcellanidae</taxon>
        <taxon>Petrolisthes</taxon>
    </lineage>
</organism>
<feature type="region of interest" description="Disordered" evidence="5">
    <location>
        <begin position="1"/>
        <end position="24"/>
    </location>
</feature>
<evidence type="ECO:0000256" key="2">
    <source>
        <dbReference type="ARBA" id="ARBA00022771"/>
    </source>
</evidence>